<reference evidence="1 2" key="1">
    <citation type="submission" date="2015-06" db="EMBL/GenBank/DDBJ databases">
        <title>Genome sequence of Pseudoalteromonas peptidolytica.</title>
        <authorList>
            <person name="Xie B.-B."/>
            <person name="Rong J.-C."/>
            <person name="Qin Q.-L."/>
            <person name="Zhang Y.-Z."/>
        </authorList>
    </citation>
    <scope>NUCLEOTIDE SEQUENCE [LARGE SCALE GENOMIC DNA]</scope>
    <source>
        <strain evidence="1 2">F12-50-A1</strain>
    </source>
</reference>
<sequence length="42" mass="4431">MAINFSISVLVTDVGRKNGRKTSAANTVLDKALNHGSTFPAK</sequence>
<name>A0A8I0T606_9GAMM</name>
<protein>
    <submittedName>
        <fullName evidence="1">Uncharacterized protein</fullName>
    </submittedName>
</protein>
<dbReference type="EMBL" id="AQHF01000034">
    <property type="protein sequence ID" value="MBE0348585.1"/>
    <property type="molecule type" value="Genomic_DNA"/>
</dbReference>
<gene>
    <name evidence="1" type="ORF">PPEP_b0367</name>
</gene>
<comment type="caution">
    <text evidence="1">The sequence shown here is derived from an EMBL/GenBank/DDBJ whole genome shotgun (WGS) entry which is preliminary data.</text>
</comment>
<proteinExistence type="predicted"/>
<accession>A0A8I0T606</accession>
<evidence type="ECO:0000313" key="1">
    <source>
        <dbReference type="EMBL" id="MBE0348585.1"/>
    </source>
</evidence>
<keyword evidence="2" id="KW-1185">Reference proteome</keyword>
<dbReference type="Proteomes" id="UP000660708">
    <property type="component" value="Unassembled WGS sequence"/>
</dbReference>
<evidence type="ECO:0000313" key="2">
    <source>
        <dbReference type="Proteomes" id="UP000660708"/>
    </source>
</evidence>
<organism evidence="1 2">
    <name type="scientific">Pseudoalteromonas peptidolytica F12-50-A1</name>
    <dbReference type="NCBI Taxonomy" id="1315280"/>
    <lineage>
        <taxon>Bacteria</taxon>
        <taxon>Pseudomonadati</taxon>
        <taxon>Pseudomonadota</taxon>
        <taxon>Gammaproteobacteria</taxon>
        <taxon>Alteromonadales</taxon>
        <taxon>Pseudoalteromonadaceae</taxon>
        <taxon>Pseudoalteromonas</taxon>
    </lineage>
</organism>
<dbReference type="AlphaFoldDB" id="A0A8I0T606"/>